<feature type="transmembrane region" description="Helical" evidence="1">
    <location>
        <begin position="363"/>
        <end position="383"/>
    </location>
</feature>
<reference evidence="2 3" key="1">
    <citation type="submission" date="2024-06" db="EMBL/GenBank/DDBJ databases">
        <title>Thioclava kandeliae sp. nov. from a rhizosphere soil sample of Kandelia candel in a mangrove.</title>
        <authorList>
            <person name="Mu T."/>
        </authorList>
    </citation>
    <scope>NUCLEOTIDE SEQUENCE [LARGE SCALE GENOMIC DNA]</scope>
    <source>
        <strain evidence="2 3">CPCC 100088</strain>
    </source>
</reference>
<evidence type="ECO:0000256" key="1">
    <source>
        <dbReference type="SAM" id="Phobius"/>
    </source>
</evidence>
<keyword evidence="1" id="KW-0472">Membrane</keyword>
<accession>A0ABV1SC20</accession>
<feature type="transmembrane region" description="Helical" evidence="1">
    <location>
        <begin position="450"/>
        <end position="470"/>
    </location>
</feature>
<dbReference type="Proteomes" id="UP001438953">
    <property type="component" value="Unassembled WGS sequence"/>
</dbReference>
<feature type="transmembrane region" description="Helical" evidence="1">
    <location>
        <begin position="91"/>
        <end position="112"/>
    </location>
</feature>
<evidence type="ECO:0008006" key="4">
    <source>
        <dbReference type="Google" id="ProtNLM"/>
    </source>
</evidence>
<gene>
    <name evidence="2" type="ORF">VSX56_01560</name>
</gene>
<proteinExistence type="predicted"/>
<feature type="transmembrane region" description="Helical" evidence="1">
    <location>
        <begin position="335"/>
        <end position="357"/>
    </location>
</feature>
<organism evidence="2 3">
    <name type="scientific">Thioclava kandeliae</name>
    <dbReference type="NCBI Taxonomy" id="3070818"/>
    <lineage>
        <taxon>Bacteria</taxon>
        <taxon>Pseudomonadati</taxon>
        <taxon>Pseudomonadota</taxon>
        <taxon>Alphaproteobacteria</taxon>
        <taxon>Rhodobacterales</taxon>
        <taxon>Paracoccaceae</taxon>
        <taxon>Thioclava</taxon>
    </lineage>
</organism>
<evidence type="ECO:0000313" key="2">
    <source>
        <dbReference type="EMBL" id="MER5170448.1"/>
    </source>
</evidence>
<dbReference type="RefSeq" id="WP_350934347.1">
    <property type="nucleotide sequence ID" value="NZ_JAYWLC010000001.1"/>
</dbReference>
<feature type="transmembrane region" description="Helical" evidence="1">
    <location>
        <begin position="390"/>
        <end position="408"/>
    </location>
</feature>
<evidence type="ECO:0000313" key="3">
    <source>
        <dbReference type="Proteomes" id="UP001438953"/>
    </source>
</evidence>
<protein>
    <recommendedName>
        <fullName evidence="4">Transporter</fullName>
    </recommendedName>
</protein>
<feature type="transmembrane region" description="Helical" evidence="1">
    <location>
        <begin position="37"/>
        <end position="56"/>
    </location>
</feature>
<keyword evidence="1" id="KW-0812">Transmembrane</keyword>
<sequence>MATSLEQLKATKLLDKTIGVMLGLIIVFTILSNWDVFFFAGPAAKVLTVLSVLALVPSVKGSRRVFVVVAFALVVYAFVFYSAPWTVISEGLARASFIVAFFCALATLRHVAGISDKITRAAVFLASQPPGRRYSALTLGVQAFAPMLNYGAISVLGGMSRASSDREPDPEIRKIRIRRMLQAVHRGFAASLCWSPLGFAMVISTSIVDGAEINHIILPALVSSAILIGVGWTMDQIFKPTIPAGHHATPLSATLPTTARDLLPVLWLIILIAIPVIVLDLVAGLSAAMSVLLIIPLLSAGWLLVGAPPKERGHHFALHACEFGFIELPSFRNEIVLLSMAGFIGSTAGTMLAPIVAASGLDLAALPVWLLLILPILLIPLGGQLGMNPILFVSLFGPLLPSAAELGISPTAIVLSITAGWALSGVTSPFTASVMLVARLGDVTPATVSWRWNGLYTATCAVALAVWLMFWA</sequence>
<feature type="transmembrane region" description="Helical" evidence="1">
    <location>
        <begin position="65"/>
        <end position="85"/>
    </location>
</feature>
<feature type="transmembrane region" description="Helical" evidence="1">
    <location>
        <begin position="285"/>
        <end position="305"/>
    </location>
</feature>
<feature type="transmembrane region" description="Helical" evidence="1">
    <location>
        <begin position="262"/>
        <end position="279"/>
    </location>
</feature>
<name>A0ABV1SC20_9RHOB</name>
<feature type="transmembrane region" description="Helical" evidence="1">
    <location>
        <begin position="183"/>
        <end position="207"/>
    </location>
</feature>
<comment type="caution">
    <text evidence="2">The sequence shown here is derived from an EMBL/GenBank/DDBJ whole genome shotgun (WGS) entry which is preliminary data.</text>
</comment>
<feature type="transmembrane region" description="Helical" evidence="1">
    <location>
        <begin position="414"/>
        <end position="438"/>
    </location>
</feature>
<feature type="transmembrane region" description="Helical" evidence="1">
    <location>
        <begin position="13"/>
        <end position="31"/>
    </location>
</feature>
<keyword evidence="3" id="KW-1185">Reference proteome</keyword>
<dbReference type="EMBL" id="JAYWLC010000001">
    <property type="protein sequence ID" value="MER5170448.1"/>
    <property type="molecule type" value="Genomic_DNA"/>
</dbReference>
<keyword evidence="1" id="KW-1133">Transmembrane helix</keyword>
<feature type="transmembrane region" description="Helical" evidence="1">
    <location>
        <begin position="213"/>
        <end position="232"/>
    </location>
</feature>